<organism evidence="1 2">
    <name type="scientific">Hyalomma asiaticum</name>
    <name type="common">Tick</name>
    <dbReference type="NCBI Taxonomy" id="266040"/>
    <lineage>
        <taxon>Eukaryota</taxon>
        <taxon>Metazoa</taxon>
        <taxon>Ecdysozoa</taxon>
        <taxon>Arthropoda</taxon>
        <taxon>Chelicerata</taxon>
        <taxon>Arachnida</taxon>
        <taxon>Acari</taxon>
        <taxon>Parasitiformes</taxon>
        <taxon>Ixodida</taxon>
        <taxon>Ixodoidea</taxon>
        <taxon>Ixodidae</taxon>
        <taxon>Hyalomminae</taxon>
        <taxon>Hyalomma</taxon>
    </lineage>
</organism>
<dbReference type="EMBL" id="CM023486">
    <property type="protein sequence ID" value="KAH6927224.1"/>
    <property type="molecule type" value="Genomic_DNA"/>
</dbReference>
<dbReference type="Proteomes" id="UP000821845">
    <property type="component" value="Chromosome 6"/>
</dbReference>
<evidence type="ECO:0000313" key="2">
    <source>
        <dbReference type="Proteomes" id="UP000821845"/>
    </source>
</evidence>
<reference evidence="1" key="1">
    <citation type="submission" date="2020-05" db="EMBL/GenBank/DDBJ databases">
        <title>Large-scale comparative analyses of tick genomes elucidate their genetic diversity and vector capacities.</title>
        <authorList>
            <person name="Jia N."/>
            <person name="Wang J."/>
            <person name="Shi W."/>
            <person name="Du L."/>
            <person name="Sun Y."/>
            <person name="Zhan W."/>
            <person name="Jiang J."/>
            <person name="Wang Q."/>
            <person name="Zhang B."/>
            <person name="Ji P."/>
            <person name="Sakyi L.B."/>
            <person name="Cui X."/>
            <person name="Yuan T."/>
            <person name="Jiang B."/>
            <person name="Yang W."/>
            <person name="Lam T.T.-Y."/>
            <person name="Chang Q."/>
            <person name="Ding S."/>
            <person name="Wang X."/>
            <person name="Zhu J."/>
            <person name="Ruan X."/>
            <person name="Zhao L."/>
            <person name="Wei J."/>
            <person name="Que T."/>
            <person name="Du C."/>
            <person name="Cheng J."/>
            <person name="Dai P."/>
            <person name="Han X."/>
            <person name="Huang E."/>
            <person name="Gao Y."/>
            <person name="Liu J."/>
            <person name="Shao H."/>
            <person name="Ye R."/>
            <person name="Li L."/>
            <person name="Wei W."/>
            <person name="Wang X."/>
            <person name="Wang C."/>
            <person name="Yang T."/>
            <person name="Huo Q."/>
            <person name="Li W."/>
            <person name="Guo W."/>
            <person name="Chen H."/>
            <person name="Zhou L."/>
            <person name="Ni X."/>
            <person name="Tian J."/>
            <person name="Zhou Y."/>
            <person name="Sheng Y."/>
            <person name="Liu T."/>
            <person name="Pan Y."/>
            <person name="Xia L."/>
            <person name="Li J."/>
            <person name="Zhao F."/>
            <person name="Cao W."/>
        </authorList>
    </citation>
    <scope>NUCLEOTIDE SEQUENCE</scope>
    <source>
        <strain evidence="1">Hyas-2018</strain>
    </source>
</reference>
<evidence type="ECO:0000313" key="1">
    <source>
        <dbReference type="EMBL" id="KAH6927224.1"/>
    </source>
</evidence>
<accession>A0ACB7RZI3</accession>
<proteinExistence type="predicted"/>
<protein>
    <submittedName>
        <fullName evidence="1">Uncharacterized protein</fullName>
    </submittedName>
</protein>
<keyword evidence="2" id="KW-1185">Reference proteome</keyword>
<comment type="caution">
    <text evidence="1">The sequence shown here is derived from an EMBL/GenBank/DDBJ whole genome shotgun (WGS) entry which is preliminary data.</text>
</comment>
<sequence length="178" mass="19705">MASPKKSSSDVRKFRTCHKHREKWRRTRPKATVKDDAALDALISDRPNAVTEPCDSGCEIDTAVEFVSASQKKVGFFESEPRLVGAPTVNTVLCEIGALTALVAGSACPTCRERKLAVREAAEKRKGLSAFLELCCENYDWPESMLLFPHTLRRITSAGDQGTSVRYNSGSSRCRRRP</sequence>
<name>A0ACB7RZI3_HYAAI</name>
<gene>
    <name evidence="1" type="ORF">HPB50_001100</name>
</gene>